<accession>A0A1I0SUT5</accession>
<feature type="domain" description="BT-3987-like N-terminal" evidence="1">
    <location>
        <begin position="47"/>
        <end position="157"/>
    </location>
</feature>
<reference evidence="4" key="1">
    <citation type="submission" date="2016-10" db="EMBL/GenBank/DDBJ databases">
        <authorList>
            <person name="Varghese N."/>
            <person name="Submissions S."/>
        </authorList>
    </citation>
    <scope>NUCLEOTIDE SEQUENCE [LARGE SCALE GENOMIC DNA]</scope>
    <source>
        <strain evidence="4">DSM 18130</strain>
    </source>
</reference>
<evidence type="ECO:0008006" key="5">
    <source>
        <dbReference type="Google" id="ProtNLM"/>
    </source>
</evidence>
<keyword evidence="4" id="KW-1185">Reference proteome</keyword>
<protein>
    <recommendedName>
        <fullName evidence="5">DUF1735 domain-containing protein</fullName>
    </recommendedName>
</protein>
<proteinExistence type="predicted"/>
<dbReference type="AlphaFoldDB" id="A0A1I0SUT5"/>
<dbReference type="Proteomes" id="UP000198836">
    <property type="component" value="Unassembled WGS sequence"/>
</dbReference>
<gene>
    <name evidence="3" type="ORF">SAMN04488511_103307</name>
</gene>
<dbReference type="InterPro" id="IPR013728">
    <property type="entry name" value="BT_3987-like_N"/>
</dbReference>
<evidence type="ECO:0000313" key="3">
    <source>
        <dbReference type="EMBL" id="SFA43290.1"/>
    </source>
</evidence>
<dbReference type="Pfam" id="PF14274">
    <property type="entry name" value="BT_3044-like_C"/>
    <property type="match status" value="1"/>
</dbReference>
<dbReference type="Pfam" id="PF08522">
    <property type="entry name" value="BT_3987-like_N"/>
    <property type="match status" value="1"/>
</dbReference>
<evidence type="ECO:0000259" key="2">
    <source>
        <dbReference type="Pfam" id="PF14274"/>
    </source>
</evidence>
<sequence>MKKYSILLSLGLLTMGLSSCLKDDMIDDQKYGMINLDANKLAQLPVTSNAFALLLENKTTTLDFLQVSLASSEPATEDVTVTLSTDQTDAQIAAYNTANGASVMKFPSDKYTLPNGLKVTIPKGSRSAYLKLTTNQSGLDPAHPYALAFRIVGVDKPEYVISGNYNTTLVRVSAKNSYDGIYSIKAGNVQRYSSPGVPTVGDALNGTLAGNPNVTLSTIDQNTVLVAGLTWFGGTSGIAGIDNLQAVVDPTTNLVTMKALGNATLRNIPGAVNKYDPATKTFTLNFEWNPTANVRQITGLVITYKSSR</sequence>
<evidence type="ECO:0000313" key="4">
    <source>
        <dbReference type="Proteomes" id="UP000198836"/>
    </source>
</evidence>
<dbReference type="STRING" id="332999.SAMN04488511_103307"/>
<name>A0A1I0SUT5_9SPHI</name>
<dbReference type="RefSeq" id="WP_090981239.1">
    <property type="nucleotide sequence ID" value="NZ_FOJM01000003.1"/>
</dbReference>
<dbReference type="EMBL" id="FOJM01000003">
    <property type="protein sequence ID" value="SFA43290.1"/>
    <property type="molecule type" value="Genomic_DNA"/>
</dbReference>
<evidence type="ECO:0000259" key="1">
    <source>
        <dbReference type="Pfam" id="PF08522"/>
    </source>
</evidence>
<dbReference type="Gene3D" id="2.60.40.1740">
    <property type="entry name" value="hypothetical protein (bacova_03559)"/>
    <property type="match status" value="1"/>
</dbReference>
<dbReference type="OrthoDB" id="740324at2"/>
<dbReference type="InterPro" id="IPR025371">
    <property type="entry name" value="BT_3044-like_C"/>
</dbReference>
<dbReference type="PROSITE" id="PS51257">
    <property type="entry name" value="PROKAR_LIPOPROTEIN"/>
    <property type="match status" value="1"/>
</dbReference>
<feature type="domain" description="BT-3044-like C-terminal" evidence="2">
    <location>
        <begin position="167"/>
        <end position="298"/>
    </location>
</feature>
<organism evidence="3 4">
    <name type="scientific">Pedobacter suwonensis</name>
    <dbReference type="NCBI Taxonomy" id="332999"/>
    <lineage>
        <taxon>Bacteria</taxon>
        <taxon>Pseudomonadati</taxon>
        <taxon>Bacteroidota</taxon>
        <taxon>Sphingobacteriia</taxon>
        <taxon>Sphingobacteriales</taxon>
        <taxon>Sphingobacteriaceae</taxon>
        <taxon>Pedobacter</taxon>
    </lineage>
</organism>